<evidence type="ECO:0000313" key="1">
    <source>
        <dbReference type="EMBL" id="KAK7506502.1"/>
    </source>
</evidence>
<organism evidence="1 2">
    <name type="scientific">Batillaria attramentaria</name>
    <dbReference type="NCBI Taxonomy" id="370345"/>
    <lineage>
        <taxon>Eukaryota</taxon>
        <taxon>Metazoa</taxon>
        <taxon>Spiralia</taxon>
        <taxon>Lophotrochozoa</taxon>
        <taxon>Mollusca</taxon>
        <taxon>Gastropoda</taxon>
        <taxon>Caenogastropoda</taxon>
        <taxon>Sorbeoconcha</taxon>
        <taxon>Cerithioidea</taxon>
        <taxon>Batillariidae</taxon>
        <taxon>Batillaria</taxon>
    </lineage>
</organism>
<feature type="non-terminal residue" evidence="1">
    <location>
        <position position="1"/>
    </location>
</feature>
<keyword evidence="2" id="KW-1185">Reference proteome</keyword>
<dbReference type="AlphaFoldDB" id="A0ABD0M5E0"/>
<name>A0ABD0M5E0_9CAEN</name>
<dbReference type="Proteomes" id="UP001519460">
    <property type="component" value="Unassembled WGS sequence"/>
</dbReference>
<reference evidence="1 2" key="1">
    <citation type="journal article" date="2023" name="Sci. Data">
        <title>Genome assembly of the Korean intertidal mud-creeper Batillaria attramentaria.</title>
        <authorList>
            <person name="Patra A.K."/>
            <person name="Ho P.T."/>
            <person name="Jun S."/>
            <person name="Lee S.J."/>
            <person name="Kim Y."/>
            <person name="Won Y.J."/>
        </authorList>
    </citation>
    <scope>NUCLEOTIDE SEQUENCE [LARGE SCALE GENOMIC DNA]</scope>
    <source>
        <strain evidence="1">Wonlab-2016</strain>
    </source>
</reference>
<feature type="non-terminal residue" evidence="1">
    <location>
        <position position="181"/>
    </location>
</feature>
<protein>
    <submittedName>
        <fullName evidence="1">Uncharacterized protein</fullName>
    </submittedName>
</protein>
<comment type="caution">
    <text evidence="1">The sequence shown here is derived from an EMBL/GenBank/DDBJ whole genome shotgun (WGS) entry which is preliminary data.</text>
</comment>
<evidence type="ECO:0000313" key="2">
    <source>
        <dbReference type="Proteomes" id="UP001519460"/>
    </source>
</evidence>
<accession>A0ABD0M5E0</accession>
<gene>
    <name evidence="1" type="ORF">BaRGS_00001977</name>
</gene>
<sequence>QYCSEISPLPRQPVCQPPYRASDSPFPPAIQTRCHGNPQNAASSPTVTGCRYRRKPSLLREEGWGSTGWGGKRTTHRCKAGANDMVVRARATGGSRLSSHIPLANDSSPFSWSVGGPGNWPECPVGMTVILPPSLFDRQPLLFCMERVKKRGKADEVCGRISFIEMYNDRDLGKGILAKVQ</sequence>
<proteinExistence type="predicted"/>
<dbReference type="EMBL" id="JACVVK020000006">
    <property type="protein sequence ID" value="KAK7506502.1"/>
    <property type="molecule type" value="Genomic_DNA"/>
</dbReference>